<dbReference type="SMART" id="SM00388">
    <property type="entry name" value="HisKA"/>
    <property type="match status" value="1"/>
</dbReference>
<dbReference type="SUPFAM" id="SSF52172">
    <property type="entry name" value="CheY-like"/>
    <property type="match status" value="1"/>
</dbReference>
<organism evidence="7 8">
    <name type="scientific">Plesiocystis pacifica SIR-1</name>
    <dbReference type="NCBI Taxonomy" id="391625"/>
    <lineage>
        <taxon>Bacteria</taxon>
        <taxon>Pseudomonadati</taxon>
        <taxon>Myxococcota</taxon>
        <taxon>Polyangia</taxon>
        <taxon>Nannocystales</taxon>
        <taxon>Nannocystaceae</taxon>
        <taxon>Plesiocystis</taxon>
    </lineage>
</organism>
<dbReference type="Pfam" id="PF00512">
    <property type="entry name" value="HisKA"/>
    <property type="match status" value="1"/>
</dbReference>
<dbReference type="SUPFAM" id="SSF55874">
    <property type="entry name" value="ATPase domain of HSP90 chaperone/DNA topoisomerase II/histidine kinase"/>
    <property type="match status" value="1"/>
</dbReference>
<dbReference type="InterPro" id="IPR001789">
    <property type="entry name" value="Sig_transdc_resp-reg_receiver"/>
</dbReference>
<dbReference type="RefSeq" id="WP_006969143.1">
    <property type="nucleotide sequence ID" value="NZ_ABCS01000002.1"/>
</dbReference>
<evidence type="ECO:0000256" key="4">
    <source>
        <dbReference type="PROSITE-ProRule" id="PRU00169"/>
    </source>
</evidence>
<dbReference type="PROSITE" id="PS50110">
    <property type="entry name" value="RESPONSE_REGULATORY"/>
    <property type="match status" value="1"/>
</dbReference>
<evidence type="ECO:0000256" key="3">
    <source>
        <dbReference type="ARBA" id="ARBA00022553"/>
    </source>
</evidence>
<keyword evidence="3 4" id="KW-0597">Phosphoprotein</keyword>
<protein>
    <recommendedName>
        <fullName evidence="2">histidine kinase</fullName>
        <ecNumber evidence="2">2.7.13.3</ecNumber>
    </recommendedName>
</protein>
<keyword evidence="7" id="KW-0418">Kinase</keyword>
<dbReference type="PANTHER" id="PTHR43065:SF42">
    <property type="entry name" value="TWO-COMPONENT SENSOR PPRA"/>
    <property type="match status" value="1"/>
</dbReference>
<gene>
    <name evidence="7" type="ORF">PPSIR1_21484</name>
</gene>
<keyword evidence="8" id="KW-1185">Reference proteome</keyword>
<dbReference type="SMART" id="SM00448">
    <property type="entry name" value="REC"/>
    <property type="match status" value="1"/>
</dbReference>
<evidence type="ECO:0000256" key="2">
    <source>
        <dbReference type="ARBA" id="ARBA00012438"/>
    </source>
</evidence>
<evidence type="ECO:0000259" key="5">
    <source>
        <dbReference type="PROSITE" id="PS50109"/>
    </source>
</evidence>
<dbReference type="OrthoDB" id="9813024at2"/>
<dbReference type="Pfam" id="PF02518">
    <property type="entry name" value="HATPase_c"/>
    <property type="match status" value="1"/>
</dbReference>
<dbReference type="InterPro" id="IPR011006">
    <property type="entry name" value="CheY-like_superfamily"/>
</dbReference>
<dbReference type="SMART" id="SM00387">
    <property type="entry name" value="HATPase_c"/>
    <property type="match status" value="1"/>
</dbReference>
<evidence type="ECO:0000259" key="6">
    <source>
        <dbReference type="PROSITE" id="PS50110"/>
    </source>
</evidence>
<dbReference type="EC" id="2.7.13.3" evidence="2"/>
<keyword evidence="7" id="KW-0808">Transferase</keyword>
<dbReference type="InterPro" id="IPR004358">
    <property type="entry name" value="Sig_transdc_His_kin-like_C"/>
</dbReference>
<dbReference type="Proteomes" id="UP000005801">
    <property type="component" value="Unassembled WGS sequence"/>
</dbReference>
<dbReference type="InterPro" id="IPR035965">
    <property type="entry name" value="PAS-like_dom_sf"/>
</dbReference>
<dbReference type="PANTHER" id="PTHR43065">
    <property type="entry name" value="SENSOR HISTIDINE KINASE"/>
    <property type="match status" value="1"/>
</dbReference>
<dbReference type="Gene3D" id="3.40.50.2300">
    <property type="match status" value="1"/>
</dbReference>
<dbReference type="Gene3D" id="3.30.450.20">
    <property type="entry name" value="PAS domain"/>
    <property type="match status" value="1"/>
</dbReference>
<dbReference type="eggNOG" id="COG5000">
    <property type="taxonomic scope" value="Bacteria"/>
</dbReference>
<evidence type="ECO:0000256" key="1">
    <source>
        <dbReference type="ARBA" id="ARBA00000085"/>
    </source>
</evidence>
<reference evidence="7 8" key="1">
    <citation type="submission" date="2007-06" db="EMBL/GenBank/DDBJ databases">
        <authorList>
            <person name="Shimkets L."/>
            <person name="Ferriera S."/>
            <person name="Johnson J."/>
            <person name="Kravitz S."/>
            <person name="Beeson K."/>
            <person name="Sutton G."/>
            <person name="Rogers Y.-H."/>
            <person name="Friedman R."/>
            <person name="Frazier M."/>
            <person name="Venter J.C."/>
        </authorList>
    </citation>
    <scope>NUCLEOTIDE SEQUENCE [LARGE SCALE GENOMIC DNA]</scope>
    <source>
        <strain evidence="7 8">SIR-1</strain>
    </source>
</reference>
<dbReference type="CDD" id="cd00082">
    <property type="entry name" value="HisKA"/>
    <property type="match status" value="1"/>
</dbReference>
<comment type="catalytic activity">
    <reaction evidence="1">
        <text>ATP + protein L-histidine = ADP + protein N-phospho-L-histidine.</text>
        <dbReference type="EC" id="2.7.13.3"/>
    </reaction>
</comment>
<proteinExistence type="predicted"/>
<evidence type="ECO:0000313" key="7">
    <source>
        <dbReference type="EMBL" id="EDM81532.1"/>
    </source>
</evidence>
<dbReference type="Gene3D" id="3.30.565.10">
    <property type="entry name" value="Histidine kinase-like ATPase, C-terminal domain"/>
    <property type="match status" value="1"/>
</dbReference>
<dbReference type="InterPro" id="IPR036890">
    <property type="entry name" value="HATPase_C_sf"/>
</dbReference>
<dbReference type="SUPFAM" id="SSF47384">
    <property type="entry name" value="Homodimeric domain of signal transducing histidine kinase"/>
    <property type="match status" value="1"/>
</dbReference>
<dbReference type="EMBL" id="ABCS01000002">
    <property type="protein sequence ID" value="EDM81532.1"/>
    <property type="molecule type" value="Genomic_DNA"/>
</dbReference>
<dbReference type="PRINTS" id="PR00344">
    <property type="entry name" value="BCTRLSENSOR"/>
</dbReference>
<dbReference type="GO" id="GO:0000155">
    <property type="term" value="F:phosphorelay sensor kinase activity"/>
    <property type="evidence" value="ECO:0007669"/>
    <property type="project" value="InterPro"/>
</dbReference>
<comment type="caution">
    <text evidence="7">The sequence shown here is derived from an EMBL/GenBank/DDBJ whole genome shotgun (WGS) entry which is preliminary data.</text>
</comment>
<dbReference type="Gene3D" id="1.10.287.130">
    <property type="match status" value="1"/>
</dbReference>
<name>A6FXE4_9BACT</name>
<dbReference type="InterPro" id="IPR036097">
    <property type="entry name" value="HisK_dim/P_sf"/>
</dbReference>
<dbReference type="InterPro" id="IPR003594">
    <property type="entry name" value="HATPase_dom"/>
</dbReference>
<feature type="modified residue" description="4-aspartylphosphate" evidence="4">
    <location>
        <position position="653"/>
    </location>
</feature>
<feature type="domain" description="Response regulatory" evidence="6">
    <location>
        <begin position="602"/>
        <end position="714"/>
    </location>
</feature>
<sequence length="719" mass="78275">MADDETVELTTHAKTIAGMPWFWDLEQGDLQLFGLPSVAFWTRPSLQRLLGPLRREVGDPLYRLLVAHYSSLGTEEDYHAMITELGTDFPSGFMAWGRAVSTAGWGRFELVEFDPQSKRAQVRVDNPWELQMQGPGESWGCPFLQGKLIGIFTHALGVNCWADEAIERDGDRSAVVFTVTPSSRTIEVELSALRREQMRVRERALADEIARKTEALREIEERQRAVLGSIGDLVFTADRGGRIRHYQVPADQRDAFPPAQAVLGQTIEAVFGVTLAKVVAAQLEAGEGHNSRSVDFHSIAPVACGTERHYDARSTVRAGSSGTLEGVTVVVRDVTRQRQLEVQLRHSQKMESVGLLASGVAHDFNNILMGIMGAADLLTATSEGNTRELAETVVEGAETAASLIQRLLDFSRKGQRVERAVDVHAVIRDTARLLERAVERRVEIQCRLEASSHTVRGDAHQLQSALLNLGVNSRDAMPEGGTLRFQTRTVVVGEAGLATRTGMLAAGAYLEISVEDTGEGMDGDTATKIFEPFFTTKAEGKGTGLGLAAVHGAISDHRGGIEVESQPGVGTRFALLLPLSEGAVAGADAGKESEVGARRRGRILLVDDEPIVRAVGEQLLTKLGYEVILAEDGRSAIEGYREAHASVDLVILDLVMPQMSGHDVARELRSIDPAVRLLFSSGFSRKGLAPQDAAGFIKKPYRLADLRKAIDRVLDEDAR</sequence>
<dbReference type="InterPro" id="IPR005467">
    <property type="entry name" value="His_kinase_dom"/>
</dbReference>
<dbReference type="SUPFAM" id="SSF55785">
    <property type="entry name" value="PYP-like sensor domain (PAS domain)"/>
    <property type="match status" value="1"/>
</dbReference>
<accession>A6FXE4</accession>
<dbReference type="AlphaFoldDB" id="A6FXE4"/>
<dbReference type="STRING" id="391625.PPSIR1_21484"/>
<dbReference type="Pfam" id="PF00072">
    <property type="entry name" value="Response_reg"/>
    <property type="match status" value="1"/>
</dbReference>
<dbReference type="InterPro" id="IPR003661">
    <property type="entry name" value="HisK_dim/P_dom"/>
</dbReference>
<dbReference type="PROSITE" id="PS50109">
    <property type="entry name" value="HIS_KIN"/>
    <property type="match status" value="1"/>
</dbReference>
<evidence type="ECO:0000313" key="8">
    <source>
        <dbReference type="Proteomes" id="UP000005801"/>
    </source>
</evidence>
<dbReference type="eggNOG" id="COG4191">
    <property type="taxonomic scope" value="Bacteria"/>
</dbReference>
<feature type="domain" description="Histidine kinase" evidence="5">
    <location>
        <begin position="359"/>
        <end position="581"/>
    </location>
</feature>